<feature type="region of interest" description="Disordered" evidence="7">
    <location>
        <begin position="842"/>
        <end position="867"/>
    </location>
</feature>
<evidence type="ECO:0000313" key="9">
    <source>
        <dbReference type="EMBL" id="VDO82192.1"/>
    </source>
</evidence>
<protein>
    <submittedName>
        <fullName evidence="11">PHD domain-containing protein</fullName>
    </submittedName>
</protein>
<evidence type="ECO:0000256" key="6">
    <source>
        <dbReference type="SAM" id="Coils"/>
    </source>
</evidence>
<feature type="region of interest" description="Disordered" evidence="7">
    <location>
        <begin position="215"/>
        <end position="348"/>
    </location>
</feature>
<evidence type="ECO:0000313" key="11">
    <source>
        <dbReference type="WBParaSite" id="HPBE_0000977201-mRNA-1"/>
    </source>
</evidence>
<keyword evidence="2" id="KW-0479">Metal-binding</keyword>
<feature type="region of interest" description="Disordered" evidence="7">
    <location>
        <begin position="517"/>
        <end position="549"/>
    </location>
</feature>
<feature type="domain" description="Zinc finger PHD-type" evidence="8">
    <location>
        <begin position="984"/>
        <end position="1029"/>
    </location>
</feature>
<evidence type="ECO:0000256" key="2">
    <source>
        <dbReference type="ARBA" id="ARBA00022723"/>
    </source>
</evidence>
<feature type="region of interest" description="Disordered" evidence="7">
    <location>
        <begin position="1038"/>
        <end position="1113"/>
    </location>
</feature>
<dbReference type="InterPro" id="IPR011011">
    <property type="entry name" value="Znf_FYVE_PHD"/>
</dbReference>
<feature type="compositionally biased region" description="Acidic residues" evidence="7">
    <location>
        <begin position="1062"/>
        <end position="1078"/>
    </location>
</feature>
<gene>
    <name evidence="9" type="ORF">HPBE_LOCUS9773</name>
</gene>
<dbReference type="GO" id="GO:0000781">
    <property type="term" value="C:chromosome, telomeric region"/>
    <property type="evidence" value="ECO:0007669"/>
    <property type="project" value="GOC"/>
</dbReference>
<feature type="compositionally biased region" description="Polar residues" evidence="7">
    <location>
        <begin position="842"/>
        <end position="854"/>
    </location>
</feature>
<feature type="compositionally biased region" description="Polar residues" evidence="7">
    <location>
        <begin position="215"/>
        <end position="225"/>
    </location>
</feature>
<name>A0A3P8CDF1_HELPZ</name>
<dbReference type="OrthoDB" id="5821632at2759"/>
<dbReference type="GO" id="GO:0031509">
    <property type="term" value="P:subtelomeric heterochromatin formation"/>
    <property type="evidence" value="ECO:0007669"/>
    <property type="project" value="TreeGrafter"/>
</dbReference>
<dbReference type="WBParaSite" id="HPBE_0000977201-mRNA-1">
    <property type="protein sequence ID" value="HPBE_0000977201-mRNA-1"/>
    <property type="gene ID" value="HPBE_0000977201"/>
</dbReference>
<dbReference type="GO" id="GO:0005634">
    <property type="term" value="C:nucleus"/>
    <property type="evidence" value="ECO:0007669"/>
    <property type="project" value="UniProtKB-SubCell"/>
</dbReference>
<dbReference type="AlphaFoldDB" id="A0A3P8CDF1"/>
<evidence type="ECO:0000256" key="4">
    <source>
        <dbReference type="ARBA" id="ARBA00022833"/>
    </source>
</evidence>
<evidence type="ECO:0000256" key="3">
    <source>
        <dbReference type="ARBA" id="ARBA00022771"/>
    </source>
</evidence>
<evidence type="ECO:0000313" key="10">
    <source>
        <dbReference type="Proteomes" id="UP000050761"/>
    </source>
</evidence>
<evidence type="ECO:0000256" key="1">
    <source>
        <dbReference type="ARBA" id="ARBA00004123"/>
    </source>
</evidence>
<dbReference type="Pfam" id="PF10537">
    <property type="entry name" value="WAC_Acf1_DNA_bd"/>
    <property type="match status" value="1"/>
</dbReference>
<keyword evidence="3" id="KW-0863">Zinc-finger</keyword>
<feature type="region of interest" description="Disordered" evidence="7">
    <location>
        <begin position="749"/>
        <end position="770"/>
    </location>
</feature>
<reference evidence="9 10" key="1">
    <citation type="submission" date="2018-11" db="EMBL/GenBank/DDBJ databases">
        <authorList>
            <consortium name="Pathogen Informatics"/>
        </authorList>
    </citation>
    <scope>NUCLEOTIDE SEQUENCE [LARGE SCALE GENOMIC DNA]</scope>
</reference>
<organism evidence="9">
    <name type="scientific">Heligmosomoides polygyrus</name>
    <name type="common">Parasitic roundworm</name>
    <dbReference type="NCBI Taxonomy" id="6339"/>
    <lineage>
        <taxon>Eukaryota</taxon>
        <taxon>Metazoa</taxon>
        <taxon>Ecdysozoa</taxon>
        <taxon>Nematoda</taxon>
        <taxon>Chromadorea</taxon>
        <taxon>Rhabditida</taxon>
        <taxon>Rhabditina</taxon>
        <taxon>Rhabditomorpha</taxon>
        <taxon>Strongyloidea</taxon>
        <taxon>Heligmosomidae</taxon>
        <taxon>Heligmosomoides</taxon>
    </lineage>
</organism>
<dbReference type="Gene3D" id="3.30.40.10">
    <property type="entry name" value="Zinc/RING finger domain, C3HC4 (zinc finger)"/>
    <property type="match status" value="1"/>
</dbReference>
<dbReference type="Proteomes" id="UP000050761">
    <property type="component" value="Unassembled WGS sequence"/>
</dbReference>
<dbReference type="InterPro" id="IPR013136">
    <property type="entry name" value="WSTF_Acf1_Cbp146"/>
</dbReference>
<proteinExistence type="predicted"/>
<evidence type="ECO:0000259" key="8">
    <source>
        <dbReference type="SMART" id="SM00249"/>
    </source>
</evidence>
<dbReference type="InterPro" id="IPR013083">
    <property type="entry name" value="Znf_RING/FYVE/PHD"/>
</dbReference>
<comment type="subcellular location">
    <subcellularLocation>
        <location evidence="1">Nucleus</location>
    </subcellularLocation>
</comment>
<dbReference type="InterPro" id="IPR028941">
    <property type="entry name" value="WHIM2_dom"/>
</dbReference>
<dbReference type="InterPro" id="IPR019787">
    <property type="entry name" value="Znf_PHD-finger"/>
</dbReference>
<dbReference type="PANTHER" id="PTHR32075">
    <property type="entry name" value="ISWI CHROMATIN-REMODELING COMPLEX SUBUNIT YPL216W-RELATED"/>
    <property type="match status" value="1"/>
</dbReference>
<dbReference type="InterPro" id="IPR001965">
    <property type="entry name" value="Znf_PHD"/>
</dbReference>
<dbReference type="EMBL" id="UZAH01026543">
    <property type="protein sequence ID" value="VDO82192.1"/>
    <property type="molecule type" value="Genomic_DNA"/>
</dbReference>
<sequence length="1211" mass="137958">MPLAEPTDLIVIPPPKKLFSDISNMVSSPNATTIEAKSEKCEIGKKFSARHNPDDYCFTYEQAMQQEHDRLKQLRKKIERPVIQELCSRVHHSTYTLDDLVESIESYLEDYYVKGENVEFTPGKDRTVIAKVLSVEKKGGAIFYTLDYDDKEIGRISGHDLKRRYEITEDDIRSLILLMGSHQPGKPWQIEDVYKKEYGIKDKLAPIFCSSASHSKPSKILNTTGRDVPNDDDSDSDVPLSHFVSQRRSGVALPPNASSKDVDKQRKRQEKKAEKEKKENKEKKEKKESKEREKQQKKEIKEKKKAEKNEKKEQAENGSAGLGKFMSNGEHKANGSASTPFLTPQKRGEKRFSSAVNKLQDAWRKRDEQEFINAAAWSAKILSGVQIDKIPHECHRFAVRKAFDKVKDAETFGQSLMFTDCLVFTQFFSSLKRFIEADHKISARQLFDAVHEGRPGFMKYTAKLFGSLLKTLLQDPEYRKLMHLNVHLHEFSMEDNTVSELCRALLIANTNTAEEKLHPVNGNVEASSQNGTENDEGENAPESGRGTPCELNDVSQIDLDVCRTFLDSFTPDKELWELSAEEQLGILGIVLNRVLELRSFKAIQDYMSQEGLSEAAKVLRSRITKLNEQSSAWQEELSALPEYEEVADALVLSRTESRERAEVQRQRDALERKIDDNKEKVEELLEKLALERREKNESKRVVPIGQDRHFRRYYWFHGKSADDGIWVQDMGVTSYEKFIRACIKAGKPFDEENDESTQNGTEPIRDGSSDAAVSAPLDVADVKPSDDGWPTLEPESFSETWYRIADEESFNRLLSSLIKAGFREGRLLAFLKKNKDAVLSSITGGSARQSQTPEPNEGDEEDQDVCPESLRPLGKSIVQLASDLRDSYLTSIGSISDFEAQVLCCETLDEIKQKLCELADSITPSAIVRRLDFKIAVQTGHYSHMIIDRWKQRLSECQNASAVHLLRSYLDSRIDWKKSVVEKRCNSCGSRRSPEAKIACANCAIVVHYYCTRPRLEEKPTSWLCTICEREESKKKLVSSKTSSGRTTRKLVDDGENSGGDESGEDDSDEEESDDDDFFSNKQPRRNDRKRAMEDYFEDDEDKRTRSKRAKTNPVAEECADLLNRVKSYSRLYRTLQNIPAARSSRRIAAPSLDGLEESIHEYLSVASFAADLNAFFKHARSYLEEHNERKLEELESLIFELDLSSLLKPR</sequence>
<dbReference type="SMART" id="SM00249">
    <property type="entry name" value="PHD"/>
    <property type="match status" value="1"/>
</dbReference>
<dbReference type="Pfam" id="PF15613">
    <property type="entry name" value="WSD"/>
    <property type="match status" value="1"/>
</dbReference>
<feature type="compositionally biased region" description="Basic and acidic residues" evidence="7">
    <location>
        <begin position="271"/>
        <end position="315"/>
    </location>
</feature>
<dbReference type="PANTHER" id="PTHR32075:SF6">
    <property type="entry name" value="ISWI CHROMATIN-REMODELING COMPLEX SUBUNIT YPL216W-RELATED"/>
    <property type="match status" value="1"/>
</dbReference>
<feature type="coiled-coil region" evidence="6">
    <location>
        <begin position="609"/>
        <end position="701"/>
    </location>
</feature>
<feature type="compositionally biased region" description="Acidic residues" evidence="7">
    <location>
        <begin position="856"/>
        <end position="865"/>
    </location>
</feature>
<evidence type="ECO:0000256" key="7">
    <source>
        <dbReference type="SAM" id="MobiDB-lite"/>
    </source>
</evidence>
<evidence type="ECO:0000256" key="5">
    <source>
        <dbReference type="ARBA" id="ARBA00023242"/>
    </source>
</evidence>
<keyword evidence="10" id="KW-1185">Reference proteome</keyword>
<dbReference type="SUPFAM" id="SSF57903">
    <property type="entry name" value="FYVE/PHD zinc finger"/>
    <property type="match status" value="1"/>
</dbReference>
<reference evidence="11" key="2">
    <citation type="submission" date="2019-09" db="UniProtKB">
        <authorList>
            <consortium name="WormBaseParasite"/>
        </authorList>
    </citation>
    <scope>IDENTIFICATION</scope>
</reference>
<dbReference type="GO" id="GO:0008270">
    <property type="term" value="F:zinc ion binding"/>
    <property type="evidence" value="ECO:0007669"/>
    <property type="project" value="UniProtKB-KW"/>
</dbReference>
<keyword evidence="5" id="KW-0539">Nucleus</keyword>
<keyword evidence="4" id="KW-0862">Zinc</keyword>
<keyword evidence="6" id="KW-0175">Coiled coil</keyword>
<accession>A0A3P8CDF1</accession>
<dbReference type="Pfam" id="PF00628">
    <property type="entry name" value="PHD"/>
    <property type="match status" value="1"/>
</dbReference>